<dbReference type="EMBL" id="JAINUG010000056">
    <property type="protein sequence ID" value="KAJ8403824.1"/>
    <property type="molecule type" value="Genomic_DNA"/>
</dbReference>
<name>A0AAD7SJQ6_9TELE</name>
<organism evidence="2 3">
    <name type="scientific">Aldrovandia affinis</name>
    <dbReference type="NCBI Taxonomy" id="143900"/>
    <lineage>
        <taxon>Eukaryota</taxon>
        <taxon>Metazoa</taxon>
        <taxon>Chordata</taxon>
        <taxon>Craniata</taxon>
        <taxon>Vertebrata</taxon>
        <taxon>Euteleostomi</taxon>
        <taxon>Actinopterygii</taxon>
        <taxon>Neopterygii</taxon>
        <taxon>Teleostei</taxon>
        <taxon>Notacanthiformes</taxon>
        <taxon>Halosauridae</taxon>
        <taxon>Aldrovandia</taxon>
    </lineage>
</organism>
<protein>
    <submittedName>
        <fullName evidence="2">Uncharacterized protein</fullName>
    </submittedName>
</protein>
<proteinExistence type="predicted"/>
<comment type="caution">
    <text evidence="2">The sequence shown here is derived from an EMBL/GenBank/DDBJ whole genome shotgun (WGS) entry which is preliminary data.</text>
</comment>
<evidence type="ECO:0000256" key="1">
    <source>
        <dbReference type="SAM" id="MobiDB-lite"/>
    </source>
</evidence>
<feature type="compositionally biased region" description="Basic and acidic residues" evidence="1">
    <location>
        <begin position="1"/>
        <end position="11"/>
    </location>
</feature>
<keyword evidence="3" id="KW-1185">Reference proteome</keyword>
<dbReference type="Proteomes" id="UP001221898">
    <property type="component" value="Unassembled WGS sequence"/>
</dbReference>
<evidence type="ECO:0000313" key="2">
    <source>
        <dbReference type="EMBL" id="KAJ8403824.1"/>
    </source>
</evidence>
<dbReference type="AlphaFoldDB" id="A0AAD7SJQ6"/>
<gene>
    <name evidence="2" type="ORF">AAFF_G00346920</name>
</gene>
<accession>A0AAD7SJQ6</accession>
<evidence type="ECO:0000313" key="3">
    <source>
        <dbReference type="Proteomes" id="UP001221898"/>
    </source>
</evidence>
<sequence>MRTDDKVDRLGFLHSSGDRTSMGISPQYRHSMRGSVVPDGVSIRALPSRPREDRDSTIALTSLLWKHVATINSIAPKEADSLLPSHGRKSGLYASANNTTAETRKRFNKLIMPAHAP</sequence>
<feature type="region of interest" description="Disordered" evidence="1">
    <location>
        <begin position="1"/>
        <end position="33"/>
    </location>
</feature>
<reference evidence="2" key="1">
    <citation type="journal article" date="2023" name="Science">
        <title>Genome structures resolve the early diversification of teleost fishes.</title>
        <authorList>
            <person name="Parey E."/>
            <person name="Louis A."/>
            <person name="Montfort J."/>
            <person name="Bouchez O."/>
            <person name="Roques C."/>
            <person name="Iampietro C."/>
            <person name="Lluch J."/>
            <person name="Castinel A."/>
            <person name="Donnadieu C."/>
            <person name="Desvignes T."/>
            <person name="Floi Bucao C."/>
            <person name="Jouanno E."/>
            <person name="Wen M."/>
            <person name="Mejri S."/>
            <person name="Dirks R."/>
            <person name="Jansen H."/>
            <person name="Henkel C."/>
            <person name="Chen W.J."/>
            <person name="Zahm M."/>
            <person name="Cabau C."/>
            <person name="Klopp C."/>
            <person name="Thompson A.W."/>
            <person name="Robinson-Rechavi M."/>
            <person name="Braasch I."/>
            <person name="Lecointre G."/>
            <person name="Bobe J."/>
            <person name="Postlethwait J.H."/>
            <person name="Berthelot C."/>
            <person name="Roest Crollius H."/>
            <person name="Guiguen Y."/>
        </authorList>
    </citation>
    <scope>NUCLEOTIDE SEQUENCE</scope>
    <source>
        <strain evidence="2">NC1722</strain>
    </source>
</reference>